<dbReference type="EMBL" id="VOBQ01000002">
    <property type="protein sequence ID" value="TWO73025.1"/>
    <property type="molecule type" value="Genomic_DNA"/>
</dbReference>
<keyword evidence="2" id="KW-1133">Transmembrane helix</keyword>
<sequence>MSNFESKDDWNPQDVTLPSGIPRQEKRSQKPNARWTPPKFSVSEILVNCEAAPDDHPFLLPLGLSRTHGHVYHGDPIAGIECDGCFMDLICDTQKQPVNIFIAAPTAEGSFGWLYLPGAPLAGCFTLVGQRTPKLVIVADYLSGLAIHEATGYGVAVSHYNENLESVCRSLRILYPSAELVLAAGVRRQKDKRAVREILAETSSELGVPVAALETSPTFHQLRLEKGIAAVRASVLNARIYEPEPEVVVASSEDDAGDEHVDQRSATAWSMPVHPAGLIAGICAHIARHTALPFHSICAVALWALATHFVALFSIAPILALISLTRRCGKSITIDAFHRFAWRPELTSDITPATLFRLCAKKVTMFLDEADQYLRRAGNQLVVVLNAGHSRIAPKVMRVIGGREQSFTAFGFKCIAAIDLPPTVMDRAIVITLVRKLVTEKVESYTPSENDDVVALRAQIEAFTFDYWDKMKAAKPHTPNLSNDRAAQNWVPLLVVASSAGSAWVKNAAEAAVALTPSDDEVPSVVEEFIRDLATVFRRSGAPYISSLNIVSALNADPAMQWATYSNGGPLRIHDFSRLMKRLKLKSTQKQISKGKNIHVVYQADVADLFARYTNSHQS</sequence>
<keyword evidence="2" id="KW-0812">Transmembrane</keyword>
<feature type="domain" description="DUF3631" evidence="3">
    <location>
        <begin position="434"/>
        <end position="613"/>
    </location>
</feature>
<evidence type="ECO:0000313" key="4">
    <source>
        <dbReference type="EMBL" id="TWO73025.1"/>
    </source>
</evidence>
<evidence type="ECO:0000259" key="3">
    <source>
        <dbReference type="Pfam" id="PF12307"/>
    </source>
</evidence>
<dbReference type="RefSeq" id="WP_145890426.1">
    <property type="nucleotide sequence ID" value="NZ_VOBQ01000002.1"/>
</dbReference>
<name>A0A562ZXL7_9BURK</name>
<dbReference type="InterPro" id="IPR022081">
    <property type="entry name" value="DUF3631"/>
</dbReference>
<dbReference type="Proteomes" id="UP000318199">
    <property type="component" value="Unassembled WGS sequence"/>
</dbReference>
<reference evidence="4 5" key="1">
    <citation type="submission" date="2019-07" db="EMBL/GenBank/DDBJ databases">
        <title>Caenimonas sedimenti sp. nov., isolated from activated sludge.</title>
        <authorList>
            <person name="Xu J."/>
        </authorList>
    </citation>
    <scope>NUCLEOTIDE SEQUENCE [LARGE SCALE GENOMIC DNA]</scope>
    <source>
        <strain evidence="4 5">HX-9-20</strain>
    </source>
</reference>
<evidence type="ECO:0000256" key="1">
    <source>
        <dbReference type="SAM" id="MobiDB-lite"/>
    </source>
</evidence>
<accession>A0A562ZXL7</accession>
<dbReference type="OrthoDB" id="8905164at2"/>
<keyword evidence="2" id="KW-0472">Membrane</keyword>
<protein>
    <submittedName>
        <fullName evidence="4">DUF3631 domain-containing protein</fullName>
    </submittedName>
</protein>
<dbReference type="AlphaFoldDB" id="A0A562ZXL7"/>
<feature type="transmembrane region" description="Helical" evidence="2">
    <location>
        <begin position="300"/>
        <end position="322"/>
    </location>
</feature>
<gene>
    <name evidence="4" type="ORF">FN976_01965</name>
</gene>
<feature type="region of interest" description="Disordered" evidence="1">
    <location>
        <begin position="1"/>
        <end position="36"/>
    </location>
</feature>
<organism evidence="4 5">
    <name type="scientific">Caenimonas sedimenti</name>
    <dbReference type="NCBI Taxonomy" id="2596921"/>
    <lineage>
        <taxon>Bacteria</taxon>
        <taxon>Pseudomonadati</taxon>
        <taxon>Pseudomonadota</taxon>
        <taxon>Betaproteobacteria</taxon>
        <taxon>Burkholderiales</taxon>
        <taxon>Comamonadaceae</taxon>
        <taxon>Caenimonas</taxon>
    </lineage>
</organism>
<proteinExistence type="predicted"/>
<keyword evidence="5" id="KW-1185">Reference proteome</keyword>
<dbReference type="Pfam" id="PF12307">
    <property type="entry name" value="DUF3631"/>
    <property type="match status" value="1"/>
</dbReference>
<comment type="caution">
    <text evidence="4">The sequence shown here is derived from an EMBL/GenBank/DDBJ whole genome shotgun (WGS) entry which is preliminary data.</text>
</comment>
<evidence type="ECO:0000256" key="2">
    <source>
        <dbReference type="SAM" id="Phobius"/>
    </source>
</evidence>
<feature type="compositionally biased region" description="Basic and acidic residues" evidence="1">
    <location>
        <begin position="1"/>
        <end position="10"/>
    </location>
</feature>
<evidence type="ECO:0000313" key="5">
    <source>
        <dbReference type="Proteomes" id="UP000318199"/>
    </source>
</evidence>